<feature type="domain" description="Glycosyltransferase subfamily 4-like N-terminal" evidence="2">
    <location>
        <begin position="13"/>
        <end position="173"/>
    </location>
</feature>
<feature type="domain" description="Glycosyl transferase family 1" evidence="1">
    <location>
        <begin position="189"/>
        <end position="334"/>
    </location>
</feature>
<dbReference type="InterPro" id="IPR001296">
    <property type="entry name" value="Glyco_trans_1"/>
</dbReference>
<evidence type="ECO:0000259" key="1">
    <source>
        <dbReference type="Pfam" id="PF00534"/>
    </source>
</evidence>
<dbReference type="Gene3D" id="3.40.50.2000">
    <property type="entry name" value="Glycogen Phosphorylase B"/>
    <property type="match status" value="2"/>
</dbReference>
<proteinExistence type="predicted"/>
<dbReference type="InterPro" id="IPR028098">
    <property type="entry name" value="Glyco_trans_4-like_N"/>
</dbReference>
<dbReference type="Pfam" id="PF13439">
    <property type="entry name" value="Glyco_transf_4"/>
    <property type="match status" value="1"/>
</dbReference>
<dbReference type="Proteomes" id="UP000093199">
    <property type="component" value="Unassembled WGS sequence"/>
</dbReference>
<dbReference type="PANTHER" id="PTHR12526:SF630">
    <property type="entry name" value="GLYCOSYLTRANSFERASE"/>
    <property type="match status" value="1"/>
</dbReference>
<dbReference type="EMBL" id="MASJ01000028">
    <property type="protein sequence ID" value="OCS84236.1"/>
    <property type="molecule type" value="Genomic_DNA"/>
</dbReference>
<name>A0A1C0YAM1_9BACL</name>
<sequence length="356" mass="40540">MRILHIIASLSSGGAEKLLTDLVVKMKKNKVECEVLVLTKHNNFFGEILHENNIPVYYSESPKIYSVQNILFIKKIIASNHFDIVHTHLYSAQLFSVIANMLNYNKSILVTTEHSTNNNRRNKKILRFLDLCMYRKYKKIISITPEVQNNLKKYLKLPSNNFEMIFNGIDLDKYYYAKAWQKEDIIEGSEGEKWIIMVAGMRPAKDQETLIRASNYLPPNYRILFVGSGERKQQVEDYAKKYSSNKITFLGARNDIAELLKTSDLFVLSSHWEGFGLVLVEAAAAGLPVVASDIVGMGKVATAVGGYLFKPKDEQELAKVIEQALEEGPRINAEKLEKFSIENTVKGYLNVYDNLL</sequence>
<accession>A0A1C0YAM1</accession>
<dbReference type="RefSeq" id="WP_066546629.1">
    <property type="nucleotide sequence ID" value="NZ_MASJ01000028.1"/>
</dbReference>
<dbReference type="AlphaFoldDB" id="A0A1C0YAM1"/>
<evidence type="ECO:0000313" key="3">
    <source>
        <dbReference type="EMBL" id="OCS84236.1"/>
    </source>
</evidence>
<protein>
    <recommendedName>
        <fullName evidence="5">Glycosyl transferase</fullName>
    </recommendedName>
</protein>
<organism evidence="3 4">
    <name type="scientific">Caryophanon tenue</name>
    <dbReference type="NCBI Taxonomy" id="33978"/>
    <lineage>
        <taxon>Bacteria</taxon>
        <taxon>Bacillati</taxon>
        <taxon>Bacillota</taxon>
        <taxon>Bacilli</taxon>
        <taxon>Bacillales</taxon>
        <taxon>Caryophanaceae</taxon>
        <taxon>Caryophanon</taxon>
    </lineage>
</organism>
<evidence type="ECO:0008006" key="5">
    <source>
        <dbReference type="Google" id="ProtNLM"/>
    </source>
</evidence>
<dbReference type="OrthoDB" id="139410at2"/>
<comment type="caution">
    <text evidence="3">The sequence shown here is derived from an EMBL/GenBank/DDBJ whole genome shotgun (WGS) entry which is preliminary data.</text>
</comment>
<dbReference type="GO" id="GO:0016757">
    <property type="term" value="F:glycosyltransferase activity"/>
    <property type="evidence" value="ECO:0007669"/>
    <property type="project" value="InterPro"/>
</dbReference>
<dbReference type="PANTHER" id="PTHR12526">
    <property type="entry name" value="GLYCOSYLTRANSFERASE"/>
    <property type="match status" value="1"/>
</dbReference>
<dbReference type="Pfam" id="PF00534">
    <property type="entry name" value="Glycos_transf_1"/>
    <property type="match status" value="1"/>
</dbReference>
<gene>
    <name evidence="3" type="ORF">A6M13_15730</name>
</gene>
<evidence type="ECO:0000259" key="2">
    <source>
        <dbReference type="Pfam" id="PF13439"/>
    </source>
</evidence>
<keyword evidence="4" id="KW-1185">Reference proteome</keyword>
<dbReference type="SUPFAM" id="SSF53756">
    <property type="entry name" value="UDP-Glycosyltransferase/glycogen phosphorylase"/>
    <property type="match status" value="1"/>
</dbReference>
<dbReference type="STRING" id="33978.A6M13_15730"/>
<evidence type="ECO:0000313" key="4">
    <source>
        <dbReference type="Proteomes" id="UP000093199"/>
    </source>
</evidence>
<reference evidence="3 4" key="1">
    <citation type="submission" date="2016-07" db="EMBL/GenBank/DDBJ databases">
        <title>Caryophanon tenue genome sequencing.</title>
        <authorList>
            <person name="Verma A."/>
            <person name="Pal Y."/>
            <person name="Krishnamurthi S."/>
        </authorList>
    </citation>
    <scope>NUCLEOTIDE SEQUENCE [LARGE SCALE GENOMIC DNA]</scope>
    <source>
        <strain evidence="3 4">DSM 14152</strain>
    </source>
</reference>